<sequence length="447" mass="51133">MKVRFAPSPTGYLHIGSARTALFNWLYARHSGGKFILRIEDTDLERSKAEFLDEILDSLKWLGLDWDTELIHQSKRLDIYRKYAKKLLDEGLAYEAEGEIRSKDGSVTKDSKRITQKAVIFKVQPGKIIKINDLVHGPIEINTDTIKDQVVIKSDGFPTYNFACVVDDAEMQITHVIRGDDHISNTPKQILFYEALGFNLPEFGHVPLILGSDRSRMSKRHGATSIREYREQGYLPQAMVNFIALLGWSPGKDREVLPIDEIIKEFDIKNAKSVNAVFDIEKLNWMNGQYINKFDNQELLDLLMPELKSRGWISDQTNKDWLLKVTGLFKERARTLVDFFDWSGYVFTDEIKYEEQAIKKRIKKEGVADILRSASERLTALKDFTAVSIEGACRELADELKIKAADIIHPVRVAVSGRMMGPGLFELLEVLGRDKVLKRLEQVKKLV</sequence>
<accession>A0A2J0LDZ4</accession>
<evidence type="ECO:0000313" key="13">
    <source>
        <dbReference type="EMBL" id="PIW66088.1"/>
    </source>
</evidence>
<gene>
    <name evidence="10" type="primary">gltX</name>
    <name evidence="13" type="ORF">COW11_05190</name>
</gene>
<dbReference type="FunFam" id="3.40.50.620:FF:000007">
    <property type="entry name" value="Glutamate--tRNA ligase"/>
    <property type="match status" value="1"/>
</dbReference>
<dbReference type="GO" id="GO:0005829">
    <property type="term" value="C:cytosol"/>
    <property type="evidence" value="ECO:0007669"/>
    <property type="project" value="TreeGrafter"/>
</dbReference>
<comment type="subcellular location">
    <subcellularLocation>
        <location evidence="1 10">Cytoplasm</location>
    </subcellularLocation>
</comment>
<dbReference type="InterPro" id="IPR014729">
    <property type="entry name" value="Rossmann-like_a/b/a_fold"/>
</dbReference>
<evidence type="ECO:0000256" key="8">
    <source>
        <dbReference type="ARBA" id="ARBA00022917"/>
    </source>
</evidence>
<comment type="catalytic activity">
    <reaction evidence="10">
        <text>tRNA(Glu) + L-glutamate + ATP = L-glutamyl-tRNA(Glu) + AMP + diphosphate</text>
        <dbReference type="Rhea" id="RHEA:23540"/>
        <dbReference type="Rhea" id="RHEA-COMP:9663"/>
        <dbReference type="Rhea" id="RHEA-COMP:9680"/>
        <dbReference type="ChEBI" id="CHEBI:29985"/>
        <dbReference type="ChEBI" id="CHEBI:30616"/>
        <dbReference type="ChEBI" id="CHEBI:33019"/>
        <dbReference type="ChEBI" id="CHEBI:78442"/>
        <dbReference type="ChEBI" id="CHEBI:78520"/>
        <dbReference type="ChEBI" id="CHEBI:456215"/>
        <dbReference type="EC" id="6.1.1.17"/>
    </reaction>
</comment>
<dbReference type="PANTHER" id="PTHR43311">
    <property type="entry name" value="GLUTAMATE--TRNA LIGASE"/>
    <property type="match status" value="1"/>
</dbReference>
<keyword evidence="7 10" id="KW-0067">ATP-binding</keyword>
<dbReference type="GO" id="GO:0000049">
    <property type="term" value="F:tRNA binding"/>
    <property type="evidence" value="ECO:0007669"/>
    <property type="project" value="InterPro"/>
</dbReference>
<dbReference type="Pfam" id="PF00749">
    <property type="entry name" value="tRNA-synt_1c"/>
    <property type="match status" value="2"/>
</dbReference>
<comment type="subunit">
    <text evidence="3 10">Monomer.</text>
</comment>
<evidence type="ECO:0000256" key="3">
    <source>
        <dbReference type="ARBA" id="ARBA00011245"/>
    </source>
</evidence>
<dbReference type="CDD" id="cd00808">
    <property type="entry name" value="GluRS_core"/>
    <property type="match status" value="1"/>
</dbReference>
<evidence type="ECO:0000313" key="14">
    <source>
        <dbReference type="Proteomes" id="UP000231267"/>
    </source>
</evidence>
<keyword evidence="8 10" id="KW-0648">Protein biosynthesis</keyword>
<dbReference type="InterPro" id="IPR004527">
    <property type="entry name" value="Glu-tRNA-ligase_bac/mito"/>
</dbReference>
<protein>
    <recommendedName>
        <fullName evidence="10">Glutamate--tRNA ligase</fullName>
        <ecNumber evidence="10">6.1.1.17</ecNumber>
    </recommendedName>
    <alternativeName>
        <fullName evidence="10">Glutamyl-tRNA synthetase</fullName>
        <shortName evidence="10">GluRS</shortName>
    </alternativeName>
</protein>
<dbReference type="GO" id="GO:0008270">
    <property type="term" value="F:zinc ion binding"/>
    <property type="evidence" value="ECO:0007669"/>
    <property type="project" value="InterPro"/>
</dbReference>
<feature type="binding site" evidence="10">
    <location>
        <position position="219"/>
    </location>
    <ligand>
        <name>ATP</name>
        <dbReference type="ChEBI" id="CHEBI:30616"/>
    </ligand>
</feature>
<feature type="domain" description="Glutamyl/glutaminyl-tRNA synthetase class Ib catalytic" evidence="11">
    <location>
        <begin position="111"/>
        <end position="285"/>
    </location>
</feature>
<evidence type="ECO:0000256" key="1">
    <source>
        <dbReference type="ARBA" id="ARBA00004496"/>
    </source>
</evidence>
<dbReference type="GO" id="GO:0005524">
    <property type="term" value="F:ATP binding"/>
    <property type="evidence" value="ECO:0007669"/>
    <property type="project" value="UniProtKB-UniRule"/>
</dbReference>
<comment type="caution">
    <text evidence="13">The sequence shown here is derived from an EMBL/GenBank/DDBJ whole genome shotgun (WGS) entry which is preliminary data.</text>
</comment>
<dbReference type="Gene3D" id="3.40.50.620">
    <property type="entry name" value="HUPs"/>
    <property type="match status" value="1"/>
</dbReference>
<feature type="short sequence motif" description="'HIGH' region" evidence="10">
    <location>
        <begin position="7"/>
        <end position="17"/>
    </location>
</feature>
<comment type="caution">
    <text evidence="10">Lacks conserved residue(s) required for the propagation of feature annotation.</text>
</comment>
<keyword evidence="6 10" id="KW-0547">Nucleotide-binding</keyword>
<dbReference type="InterPro" id="IPR008925">
    <property type="entry name" value="aa_tRNA-synth_I_cd-bd_sf"/>
</dbReference>
<name>A0A2J0LDZ4_9BACT</name>
<feature type="domain" description="Glutamyl/glutaminyl-tRNA synthetase class Ib catalytic" evidence="11">
    <location>
        <begin position="2"/>
        <end position="97"/>
    </location>
</feature>
<comment type="function">
    <text evidence="10">Catalyzes the attachment of glutamate to tRNA(Glu) in a two-step reaction: glutamate is first activated by ATP to form Glu-AMP and then transferred to the acceptor end of tRNA(Glu).</text>
</comment>
<evidence type="ECO:0000256" key="4">
    <source>
        <dbReference type="ARBA" id="ARBA00022490"/>
    </source>
</evidence>
<evidence type="ECO:0000259" key="11">
    <source>
        <dbReference type="Pfam" id="PF00749"/>
    </source>
</evidence>
<dbReference type="PRINTS" id="PR00987">
    <property type="entry name" value="TRNASYNTHGLU"/>
</dbReference>
<dbReference type="Proteomes" id="UP000231267">
    <property type="component" value="Unassembled WGS sequence"/>
</dbReference>
<dbReference type="EC" id="6.1.1.17" evidence="10"/>
<proteinExistence type="inferred from homology"/>
<dbReference type="InterPro" id="IPR045462">
    <property type="entry name" value="aa-tRNA-synth_I_cd-bd"/>
</dbReference>
<feature type="domain" description="Aminoacyl-tRNA synthetase class I anticodon-binding" evidence="12">
    <location>
        <begin position="298"/>
        <end position="443"/>
    </location>
</feature>
<dbReference type="PANTHER" id="PTHR43311:SF2">
    <property type="entry name" value="GLUTAMATE--TRNA LIGASE, MITOCHONDRIAL-RELATED"/>
    <property type="match status" value="1"/>
</dbReference>
<evidence type="ECO:0000256" key="9">
    <source>
        <dbReference type="ARBA" id="ARBA00023146"/>
    </source>
</evidence>
<dbReference type="SUPFAM" id="SSF52374">
    <property type="entry name" value="Nucleotidylyl transferase"/>
    <property type="match status" value="1"/>
</dbReference>
<dbReference type="InterPro" id="IPR049940">
    <property type="entry name" value="GluQ/Sye"/>
</dbReference>
<keyword evidence="4 10" id="KW-0963">Cytoplasm</keyword>
<keyword evidence="9 10" id="KW-0030">Aminoacyl-tRNA synthetase</keyword>
<evidence type="ECO:0000256" key="10">
    <source>
        <dbReference type="HAMAP-Rule" id="MF_00022"/>
    </source>
</evidence>
<dbReference type="InterPro" id="IPR020058">
    <property type="entry name" value="Glu/Gln-tRNA-synth_Ib_cat-dom"/>
</dbReference>
<evidence type="ECO:0000259" key="12">
    <source>
        <dbReference type="Pfam" id="PF19269"/>
    </source>
</evidence>
<dbReference type="Pfam" id="PF19269">
    <property type="entry name" value="Anticodon_2"/>
    <property type="match status" value="1"/>
</dbReference>
<dbReference type="NCBIfam" id="TIGR00464">
    <property type="entry name" value="gltX_bact"/>
    <property type="match status" value="1"/>
</dbReference>
<evidence type="ECO:0000256" key="7">
    <source>
        <dbReference type="ARBA" id="ARBA00022840"/>
    </source>
</evidence>
<dbReference type="Gene3D" id="1.10.10.350">
    <property type="match status" value="1"/>
</dbReference>
<dbReference type="AlphaFoldDB" id="A0A2J0LDZ4"/>
<comment type="similarity">
    <text evidence="2 10">Belongs to the class-I aminoacyl-tRNA synthetase family. Glutamate--tRNA ligase type 1 subfamily.</text>
</comment>
<dbReference type="GO" id="GO:0006424">
    <property type="term" value="P:glutamyl-tRNA aminoacylation"/>
    <property type="evidence" value="ECO:0007669"/>
    <property type="project" value="UniProtKB-UniRule"/>
</dbReference>
<dbReference type="InterPro" id="IPR033910">
    <property type="entry name" value="GluRS_core"/>
</dbReference>
<dbReference type="InterPro" id="IPR000924">
    <property type="entry name" value="Glu/Gln-tRNA-synth"/>
</dbReference>
<dbReference type="HAMAP" id="MF_00022">
    <property type="entry name" value="Glu_tRNA_synth_type1"/>
    <property type="match status" value="1"/>
</dbReference>
<evidence type="ECO:0000256" key="6">
    <source>
        <dbReference type="ARBA" id="ARBA00022741"/>
    </source>
</evidence>
<evidence type="ECO:0000256" key="2">
    <source>
        <dbReference type="ARBA" id="ARBA00007894"/>
    </source>
</evidence>
<feature type="short sequence motif" description="'KMSKS' region" evidence="10">
    <location>
        <begin position="216"/>
        <end position="220"/>
    </location>
</feature>
<organism evidence="13 14">
    <name type="scientific">Candidatus Taenaricola geysiri</name>
    <dbReference type="NCBI Taxonomy" id="1974752"/>
    <lineage>
        <taxon>Bacteria</taxon>
        <taxon>Pseudomonadati</taxon>
        <taxon>Candidatus Omnitrophota</taxon>
        <taxon>Candidatus Taenaricola</taxon>
    </lineage>
</organism>
<dbReference type="InterPro" id="IPR020751">
    <property type="entry name" value="aa-tRNA-synth_I_codon-bd_sub2"/>
</dbReference>
<keyword evidence="5 10" id="KW-0436">Ligase</keyword>
<evidence type="ECO:0000256" key="5">
    <source>
        <dbReference type="ARBA" id="ARBA00022598"/>
    </source>
</evidence>
<dbReference type="SUPFAM" id="SSF48163">
    <property type="entry name" value="An anticodon-binding domain of class I aminoacyl-tRNA synthetases"/>
    <property type="match status" value="1"/>
</dbReference>
<reference evidence="13 14" key="1">
    <citation type="submission" date="2017-09" db="EMBL/GenBank/DDBJ databases">
        <title>Depth-based differentiation of microbial function through sediment-hosted aquifers and enrichment of novel symbionts in the deep terrestrial subsurface.</title>
        <authorList>
            <person name="Probst A.J."/>
            <person name="Ladd B."/>
            <person name="Jarett J.K."/>
            <person name="Geller-Mcgrath D.E."/>
            <person name="Sieber C.M."/>
            <person name="Emerson J.B."/>
            <person name="Anantharaman K."/>
            <person name="Thomas B.C."/>
            <person name="Malmstrom R."/>
            <person name="Stieglmeier M."/>
            <person name="Klingl A."/>
            <person name="Woyke T."/>
            <person name="Ryan C.M."/>
            <person name="Banfield J.F."/>
        </authorList>
    </citation>
    <scope>NUCLEOTIDE SEQUENCE [LARGE SCALE GENOMIC DNA]</scope>
    <source>
        <strain evidence="13">CG12_big_fil_rev_8_21_14_0_65_43_15</strain>
    </source>
</reference>
<dbReference type="EMBL" id="PFGP01000121">
    <property type="protein sequence ID" value="PIW66088.1"/>
    <property type="molecule type" value="Genomic_DNA"/>
</dbReference>
<dbReference type="GO" id="GO:0004818">
    <property type="term" value="F:glutamate-tRNA ligase activity"/>
    <property type="evidence" value="ECO:0007669"/>
    <property type="project" value="UniProtKB-UniRule"/>
</dbReference>